<dbReference type="InterPro" id="IPR000223">
    <property type="entry name" value="Pept_S26A_signal_pept_1"/>
</dbReference>
<dbReference type="GO" id="GO:0016020">
    <property type="term" value="C:membrane"/>
    <property type="evidence" value="ECO:0007669"/>
    <property type="project" value="UniProtKB-SubCell"/>
</dbReference>
<dbReference type="GO" id="GO:0004252">
    <property type="term" value="F:serine-type endopeptidase activity"/>
    <property type="evidence" value="ECO:0007669"/>
    <property type="project" value="InterPro"/>
</dbReference>
<keyword evidence="4" id="KW-0614">Plasmid</keyword>
<dbReference type="NCBIfam" id="TIGR02227">
    <property type="entry name" value="sigpep_I_bact"/>
    <property type="match status" value="1"/>
</dbReference>
<keyword evidence="2 4" id="KW-0378">Hydrolase</keyword>
<dbReference type="EC" id="3.4.21.89" evidence="2"/>
<dbReference type="SUPFAM" id="SSF51306">
    <property type="entry name" value="LexA/Signal peptidase"/>
    <property type="match status" value="1"/>
</dbReference>
<gene>
    <name evidence="4" type="primary">lepB</name>
    <name evidence="4" type="ORF">OI25_8052</name>
</gene>
<evidence type="ECO:0000256" key="2">
    <source>
        <dbReference type="RuleBase" id="RU362042"/>
    </source>
</evidence>
<geneLocation type="plasmid" evidence="4 5">
    <name>pBIL</name>
</geneLocation>
<protein>
    <recommendedName>
        <fullName evidence="1 2">Signal peptidase I</fullName>
        <ecNumber evidence="2">3.4.21.89</ecNumber>
    </recommendedName>
</protein>
<dbReference type="AlphaFoldDB" id="A0AAU8SQW0"/>
<dbReference type="InterPro" id="IPR036286">
    <property type="entry name" value="LexA/Signal_pep-like_sf"/>
</dbReference>
<comment type="catalytic activity">
    <reaction evidence="2">
        <text>Cleavage of hydrophobic, N-terminal signal or leader sequences from secreted and periplasmic proteins.</text>
        <dbReference type="EC" id="3.4.21.89"/>
    </reaction>
</comment>
<sequence length="183" mass="20513">MGRRANPLATRLSMIKLPARNAVLLAATLVLAPFLLFGAKATATAMHRHAYVFFDGEETGCLPWEWYWGTRQVGAISRGDLVTFRNEQASLFARGALMTKLIAGVPGDTVVIEQGVISINGRVLGTLARGAQHFLRPINAWDTRYRIAPGHYFVFGSEYRSYDSRYWGTIRYDQILTKDMLLD</sequence>
<dbReference type="GO" id="GO:0006465">
    <property type="term" value="P:signal peptide processing"/>
    <property type="evidence" value="ECO:0007669"/>
    <property type="project" value="InterPro"/>
</dbReference>
<accession>A0AAU8SQW0</accession>
<evidence type="ECO:0000313" key="5">
    <source>
        <dbReference type="Proteomes" id="UP000032614"/>
    </source>
</evidence>
<dbReference type="Proteomes" id="UP000032614">
    <property type="component" value="Plasmid pBIL"/>
</dbReference>
<evidence type="ECO:0000313" key="4">
    <source>
        <dbReference type="EMBL" id="AJZ56083.1"/>
    </source>
</evidence>
<proteinExistence type="inferred from homology"/>
<evidence type="ECO:0000259" key="3">
    <source>
        <dbReference type="Pfam" id="PF10502"/>
    </source>
</evidence>
<dbReference type="InterPro" id="IPR019533">
    <property type="entry name" value="Peptidase_S26"/>
</dbReference>
<comment type="similarity">
    <text evidence="2">Belongs to the peptidase S26 family.</text>
</comment>
<feature type="domain" description="Peptidase S26" evidence="3">
    <location>
        <begin position="21"/>
        <end position="178"/>
    </location>
</feature>
<dbReference type="KEGG" id="bfn:OI25_8052"/>
<organism evidence="4 5">
    <name type="scientific">Paraburkholderia fungorum</name>
    <dbReference type="NCBI Taxonomy" id="134537"/>
    <lineage>
        <taxon>Bacteria</taxon>
        <taxon>Pseudomonadati</taxon>
        <taxon>Pseudomonadota</taxon>
        <taxon>Betaproteobacteria</taxon>
        <taxon>Burkholderiales</taxon>
        <taxon>Burkholderiaceae</taxon>
        <taxon>Paraburkholderia</taxon>
    </lineage>
</organism>
<dbReference type="GO" id="GO:0009003">
    <property type="term" value="F:signal peptidase activity"/>
    <property type="evidence" value="ECO:0007669"/>
    <property type="project" value="UniProtKB-EC"/>
</dbReference>
<evidence type="ECO:0000256" key="1">
    <source>
        <dbReference type="ARBA" id="ARBA00019232"/>
    </source>
</evidence>
<dbReference type="Gene3D" id="2.10.109.10">
    <property type="entry name" value="Umud Fragment, subunit A"/>
    <property type="match status" value="1"/>
</dbReference>
<name>A0AAU8SQW0_9BURK</name>
<dbReference type="Pfam" id="PF10502">
    <property type="entry name" value="Peptidase_S26"/>
    <property type="match status" value="1"/>
</dbReference>
<comment type="subcellular location">
    <subcellularLocation>
        <location evidence="2">Membrane</location>
        <topology evidence="2">Single-pass type II membrane protein</topology>
    </subcellularLocation>
</comment>
<dbReference type="EMBL" id="CP010024">
    <property type="protein sequence ID" value="AJZ56083.1"/>
    <property type="molecule type" value="Genomic_DNA"/>
</dbReference>
<keyword evidence="2" id="KW-0645">Protease</keyword>
<reference evidence="4 5" key="1">
    <citation type="journal article" date="2015" name="Genome Announc.">
        <title>Complete genome sequences for 59 burkholderia isolates, both pathogenic and near neighbor.</title>
        <authorList>
            <person name="Johnson S.L."/>
            <person name="Bishop-Lilly K.A."/>
            <person name="Ladner J.T."/>
            <person name="Daligault H.E."/>
            <person name="Davenport K.W."/>
            <person name="Jaissle J."/>
            <person name="Frey K.G."/>
            <person name="Koroleva G.I."/>
            <person name="Bruce D.C."/>
            <person name="Coyne S.R."/>
            <person name="Broomall S.M."/>
            <person name="Li P.E."/>
            <person name="Teshima H."/>
            <person name="Gibbons H.S."/>
            <person name="Palacios G.F."/>
            <person name="Rosenzweig C.N."/>
            <person name="Redden C.L."/>
            <person name="Xu Y."/>
            <person name="Minogue T.D."/>
            <person name="Chain P.S."/>
        </authorList>
    </citation>
    <scope>NUCLEOTIDE SEQUENCE [LARGE SCALE GENOMIC DNA]</scope>
    <source>
        <strain evidence="4 5">ATCC BAA-463</strain>
    </source>
</reference>